<feature type="domain" description="Spermatogenesis-associated protein 20-like TRX" evidence="1">
    <location>
        <begin position="1"/>
        <end position="156"/>
    </location>
</feature>
<dbReference type="InterPro" id="IPR004879">
    <property type="entry name" value="Ssp411-like_TRX"/>
</dbReference>
<proteinExistence type="predicted"/>
<accession>A0ABP6Q1M3</accession>
<dbReference type="CDD" id="cd02955">
    <property type="entry name" value="SSP411"/>
    <property type="match status" value="1"/>
</dbReference>
<protein>
    <submittedName>
        <fullName evidence="2">Thioredoxin domain-containing protein</fullName>
    </submittedName>
</protein>
<keyword evidence="3" id="KW-1185">Reference proteome</keyword>
<dbReference type="Pfam" id="PF03190">
    <property type="entry name" value="Thioredox_DsbH"/>
    <property type="match status" value="1"/>
</dbReference>
<dbReference type="InterPro" id="IPR036249">
    <property type="entry name" value="Thioredoxin-like_sf"/>
</dbReference>
<evidence type="ECO:0000259" key="1">
    <source>
        <dbReference type="Pfam" id="PF03190"/>
    </source>
</evidence>
<dbReference type="InterPro" id="IPR008928">
    <property type="entry name" value="6-hairpin_glycosidase_sf"/>
</dbReference>
<evidence type="ECO:0000313" key="2">
    <source>
        <dbReference type="EMBL" id="GAA3200180.1"/>
    </source>
</evidence>
<organism evidence="2 3">
    <name type="scientific">Actinocorallia longicatena</name>
    <dbReference type="NCBI Taxonomy" id="111803"/>
    <lineage>
        <taxon>Bacteria</taxon>
        <taxon>Bacillati</taxon>
        <taxon>Actinomycetota</taxon>
        <taxon>Actinomycetes</taxon>
        <taxon>Streptosporangiales</taxon>
        <taxon>Thermomonosporaceae</taxon>
        <taxon>Actinocorallia</taxon>
    </lineage>
</organism>
<dbReference type="PANTHER" id="PTHR42899:SF1">
    <property type="entry name" value="SPERMATOGENESIS-ASSOCIATED PROTEIN 20"/>
    <property type="match status" value="1"/>
</dbReference>
<gene>
    <name evidence="2" type="ORF">GCM10010468_12710</name>
</gene>
<sequence length="647" mass="69171">MNRLKDSTSPYLLQHADNPVDWFPWGEEAFEEARRRDVPILLSVGYAACHWCHVFSHESFEDVETARMMNALFVNVKVDREERPDVDAVYMEATQALTGQGGWPMTVFMTAEGHPFYCGTYFPRPRFQALLNAVAKAWEEQRGELVEQGQQVVAALGGQESALVGPAPDEAALDEAVVSLEQGFDAVNAGFGGAPKFPPSMVLEFLLRRGDPGGMAAATLEAMARGGMYDQLGGGFARYSVDAGWVVPHFEKMLYDNALLARVYAHWWRKDGSPLARRIALETCDWMVRELGTPEGGFASAMDADSEGVEGRFYAWTPAQLAEVLGEEDGRRAAGLLNVTEEGTFEHGASTLQLLSGELPEELRAALFAARAERVWPARDDKVVAAWNGLAIAALAECGALFGRPDLVEAAERAAGLLERLHVVGGRILRTSRDGAAGRNAGVLEDYANVAEGLIALHGVTGRAEYVTRAGVLLDAVLAHFGDGQGGFYDTADDAEALFQRPKDPTDNATPSGRFAAAGALLSYAALTGSQEHRDAALGALGPVSVLAGKHARFAGWGLAVAAAALRGPLEVAVVGPLDDERTKALHRTALMSVSPGTVVTVGQGEEIPLLAGRGLVAGAPAAYVCRDFACRMPVTTPAELARELQN</sequence>
<dbReference type="EMBL" id="BAAAUV010000003">
    <property type="protein sequence ID" value="GAA3200180.1"/>
    <property type="molecule type" value="Genomic_DNA"/>
</dbReference>
<name>A0ABP6Q1M3_9ACTN</name>
<reference evidence="3" key="1">
    <citation type="journal article" date="2019" name="Int. J. Syst. Evol. Microbiol.">
        <title>The Global Catalogue of Microorganisms (GCM) 10K type strain sequencing project: providing services to taxonomists for standard genome sequencing and annotation.</title>
        <authorList>
            <consortium name="The Broad Institute Genomics Platform"/>
            <consortium name="The Broad Institute Genome Sequencing Center for Infectious Disease"/>
            <person name="Wu L."/>
            <person name="Ma J."/>
        </authorList>
    </citation>
    <scope>NUCLEOTIDE SEQUENCE [LARGE SCALE GENOMIC DNA]</scope>
    <source>
        <strain evidence="3">JCM 9377</strain>
    </source>
</reference>
<dbReference type="Proteomes" id="UP001501237">
    <property type="component" value="Unassembled WGS sequence"/>
</dbReference>
<dbReference type="InterPro" id="IPR024705">
    <property type="entry name" value="Ssp411"/>
</dbReference>
<dbReference type="PANTHER" id="PTHR42899">
    <property type="entry name" value="SPERMATOGENESIS-ASSOCIATED PROTEIN 20"/>
    <property type="match status" value="1"/>
</dbReference>
<dbReference type="SUPFAM" id="SSF52833">
    <property type="entry name" value="Thioredoxin-like"/>
    <property type="match status" value="1"/>
</dbReference>
<comment type="caution">
    <text evidence="2">The sequence shown here is derived from an EMBL/GenBank/DDBJ whole genome shotgun (WGS) entry which is preliminary data.</text>
</comment>
<evidence type="ECO:0000313" key="3">
    <source>
        <dbReference type="Proteomes" id="UP001501237"/>
    </source>
</evidence>
<dbReference type="RefSeq" id="WP_344823190.1">
    <property type="nucleotide sequence ID" value="NZ_BAAAUV010000003.1"/>
</dbReference>
<dbReference type="PIRSF" id="PIRSF006402">
    <property type="entry name" value="UCP006402_thioredoxin"/>
    <property type="match status" value="1"/>
</dbReference>
<dbReference type="Gene3D" id="3.40.30.10">
    <property type="entry name" value="Glutaredoxin"/>
    <property type="match status" value="1"/>
</dbReference>
<dbReference type="SUPFAM" id="SSF48208">
    <property type="entry name" value="Six-hairpin glycosidases"/>
    <property type="match status" value="1"/>
</dbReference>